<dbReference type="Pfam" id="PF00528">
    <property type="entry name" value="BPD_transp_1"/>
    <property type="match status" value="1"/>
</dbReference>
<dbReference type="InterPro" id="IPR000515">
    <property type="entry name" value="MetI-like"/>
</dbReference>
<dbReference type="GO" id="GO:0043190">
    <property type="term" value="C:ATP-binding cassette (ABC) transporter complex"/>
    <property type="evidence" value="ECO:0007669"/>
    <property type="project" value="TreeGrafter"/>
</dbReference>
<feature type="transmembrane region" description="Helical" evidence="7">
    <location>
        <begin position="113"/>
        <end position="136"/>
    </location>
</feature>
<feature type="region of interest" description="Disordered" evidence="8">
    <location>
        <begin position="313"/>
        <end position="333"/>
    </location>
</feature>
<evidence type="ECO:0000313" key="11">
    <source>
        <dbReference type="Proteomes" id="UP000266273"/>
    </source>
</evidence>
<keyword evidence="6 7" id="KW-0472">Membrane</keyword>
<keyword evidence="11" id="KW-1185">Reference proteome</keyword>
<evidence type="ECO:0000256" key="5">
    <source>
        <dbReference type="ARBA" id="ARBA00022989"/>
    </source>
</evidence>
<evidence type="ECO:0000256" key="3">
    <source>
        <dbReference type="ARBA" id="ARBA00022475"/>
    </source>
</evidence>
<dbReference type="PROSITE" id="PS50928">
    <property type="entry name" value="ABC_TM1"/>
    <property type="match status" value="1"/>
</dbReference>
<evidence type="ECO:0000256" key="4">
    <source>
        <dbReference type="ARBA" id="ARBA00022692"/>
    </source>
</evidence>
<feature type="transmembrane region" description="Helical" evidence="7">
    <location>
        <begin position="89"/>
        <end position="107"/>
    </location>
</feature>
<evidence type="ECO:0000256" key="2">
    <source>
        <dbReference type="ARBA" id="ARBA00022448"/>
    </source>
</evidence>
<comment type="subcellular location">
    <subcellularLocation>
        <location evidence="1 7">Cell membrane</location>
        <topology evidence="1 7">Multi-pass membrane protein</topology>
    </subcellularLocation>
</comment>
<keyword evidence="4 7" id="KW-0812">Transmembrane</keyword>
<evidence type="ECO:0000256" key="7">
    <source>
        <dbReference type="RuleBase" id="RU363032"/>
    </source>
</evidence>
<feature type="domain" description="ABC transmembrane type-1" evidence="9">
    <location>
        <begin position="109"/>
        <end position="288"/>
    </location>
</feature>
<dbReference type="PANTHER" id="PTHR47737:SF1">
    <property type="entry name" value="GLYCINE BETAINE_PROLINE BETAINE TRANSPORT SYSTEM PERMEASE PROTEIN PROW"/>
    <property type="match status" value="1"/>
</dbReference>
<dbReference type="GO" id="GO:0031460">
    <property type="term" value="P:glycine betaine transport"/>
    <property type="evidence" value="ECO:0007669"/>
    <property type="project" value="TreeGrafter"/>
</dbReference>
<dbReference type="RefSeq" id="WP_245410443.1">
    <property type="nucleotide sequence ID" value="NZ_QXDF01000002.1"/>
</dbReference>
<evidence type="ECO:0000313" key="10">
    <source>
        <dbReference type="EMBL" id="RIA47611.1"/>
    </source>
</evidence>
<dbReference type="Proteomes" id="UP000266273">
    <property type="component" value="Unassembled WGS sequence"/>
</dbReference>
<comment type="caution">
    <text evidence="10">The sequence shown here is derived from an EMBL/GenBank/DDBJ whole genome shotgun (WGS) entry which is preliminary data.</text>
</comment>
<gene>
    <name evidence="10" type="ORF">BXY53_2169</name>
</gene>
<proteinExistence type="inferred from homology"/>
<reference evidence="10 11" key="1">
    <citation type="submission" date="2018-08" db="EMBL/GenBank/DDBJ databases">
        <title>Genomic Encyclopedia of Archaeal and Bacterial Type Strains, Phase II (KMG-II): from individual species to whole genera.</title>
        <authorList>
            <person name="Goeker M."/>
        </authorList>
    </citation>
    <scope>NUCLEOTIDE SEQUENCE [LARGE SCALE GENOMIC DNA]</scope>
    <source>
        <strain evidence="10 11">DSM 5002</strain>
    </source>
</reference>
<evidence type="ECO:0000256" key="1">
    <source>
        <dbReference type="ARBA" id="ARBA00004651"/>
    </source>
</evidence>
<feature type="transmembrane region" description="Helical" evidence="7">
    <location>
        <begin position="157"/>
        <end position="183"/>
    </location>
</feature>
<evidence type="ECO:0000259" key="9">
    <source>
        <dbReference type="PROSITE" id="PS50928"/>
    </source>
</evidence>
<feature type="transmembrane region" description="Helical" evidence="7">
    <location>
        <begin position="267"/>
        <end position="284"/>
    </location>
</feature>
<comment type="similarity">
    <text evidence="7">Belongs to the binding-protein-dependent transport system permease family.</text>
</comment>
<feature type="transmembrane region" description="Helical" evidence="7">
    <location>
        <begin position="63"/>
        <end position="82"/>
    </location>
</feature>
<keyword evidence="5 7" id="KW-1133">Transmembrane helix</keyword>
<dbReference type="GO" id="GO:0015226">
    <property type="term" value="F:carnitine transmembrane transporter activity"/>
    <property type="evidence" value="ECO:0007669"/>
    <property type="project" value="TreeGrafter"/>
</dbReference>
<name>A0A397PPE2_9HYPH</name>
<dbReference type="GO" id="GO:0015871">
    <property type="term" value="P:choline transport"/>
    <property type="evidence" value="ECO:0007669"/>
    <property type="project" value="TreeGrafter"/>
</dbReference>
<dbReference type="SUPFAM" id="SSF161098">
    <property type="entry name" value="MetI-like"/>
    <property type="match status" value="1"/>
</dbReference>
<evidence type="ECO:0000256" key="6">
    <source>
        <dbReference type="ARBA" id="ARBA00023136"/>
    </source>
</evidence>
<sequence>MSDTNATYAQVTASMEVLRPSNYFRVPMDDWVDSGVDWLVDNFRPAFQAVKWPVEKVLNGLDGLLQATPFIVFTVLVALLAWRLAGRGVAIFTIISFLVLDAVGVWSETMTTLAMILTAVVFCAVIGIPLGISAAASDRFASGIRPVLDIMQTIPPFVYLVPIVMLFGVGLVPGVIATIIFALPPIVRLTNLGIRQVQGELVEAGYAFGSTPRQVLWEIQIPLALRTIMAGLNQTLMLALSMAVIAALIGAGGLGLTVYTGLGRLDVGQAFLGGLGIVLLAIVLDRITQALGTQGEEKQPGWTFKGILRMLTGQGRESSSEEREGKAASSAAE</sequence>
<evidence type="ECO:0000256" key="8">
    <source>
        <dbReference type="SAM" id="MobiDB-lite"/>
    </source>
</evidence>
<dbReference type="CDD" id="cd06261">
    <property type="entry name" value="TM_PBP2"/>
    <property type="match status" value="1"/>
</dbReference>
<feature type="transmembrane region" description="Helical" evidence="7">
    <location>
        <begin position="236"/>
        <end position="260"/>
    </location>
</feature>
<keyword evidence="2 7" id="KW-0813">Transport</keyword>
<dbReference type="GO" id="GO:0005275">
    <property type="term" value="F:amine transmembrane transporter activity"/>
    <property type="evidence" value="ECO:0007669"/>
    <property type="project" value="TreeGrafter"/>
</dbReference>
<dbReference type="InterPro" id="IPR035906">
    <property type="entry name" value="MetI-like_sf"/>
</dbReference>
<dbReference type="EMBL" id="QXDF01000002">
    <property type="protein sequence ID" value="RIA47611.1"/>
    <property type="molecule type" value="Genomic_DNA"/>
</dbReference>
<protein>
    <submittedName>
        <fullName evidence="10">Glycine betaine/proline transport system permease protein</fullName>
    </submittedName>
</protein>
<dbReference type="FunFam" id="1.10.3720.10:FF:000001">
    <property type="entry name" value="Glycine betaine ABC transporter, permease"/>
    <property type="match status" value="1"/>
</dbReference>
<dbReference type="AlphaFoldDB" id="A0A397PPE2"/>
<dbReference type="PANTHER" id="PTHR47737">
    <property type="entry name" value="GLYCINE BETAINE/PROLINE BETAINE TRANSPORT SYSTEM PERMEASE PROTEIN PROW"/>
    <property type="match status" value="1"/>
</dbReference>
<keyword evidence="3" id="KW-1003">Cell membrane</keyword>
<dbReference type="Gene3D" id="1.10.3720.10">
    <property type="entry name" value="MetI-like"/>
    <property type="match status" value="1"/>
</dbReference>
<organism evidence="10 11">
    <name type="scientific">Dichotomicrobium thermohalophilum</name>
    <dbReference type="NCBI Taxonomy" id="933063"/>
    <lineage>
        <taxon>Bacteria</taxon>
        <taxon>Pseudomonadati</taxon>
        <taxon>Pseudomonadota</taxon>
        <taxon>Alphaproteobacteria</taxon>
        <taxon>Hyphomicrobiales</taxon>
        <taxon>Hyphomicrobiaceae</taxon>
        <taxon>Dichotomicrobium</taxon>
    </lineage>
</organism>
<accession>A0A397PPE2</accession>